<reference evidence="6" key="2">
    <citation type="submission" date="2019-09" db="EMBL/GenBank/DDBJ databases">
        <title>Taxonomic note: a critical rebuttal of the proposed division of the genus Arcobacter into six genera, emended descriptions of Arcobacter anaerophilus and the genus Arcobacter, and an assessment of genus-level boundaries for Epsilonproteobacteria using in silico genomic comparator tools.</title>
        <authorList>
            <person name="On S.L.W."/>
            <person name="Miller W.G."/>
            <person name="Biggs P."/>
            <person name="Cornelius A."/>
            <person name="Vandamme P."/>
        </authorList>
    </citation>
    <scope>NUCLEOTIDE SEQUENCE [LARGE SCALE GENOMIC DNA]</scope>
    <source>
        <strain evidence="6">LMG 26638</strain>
    </source>
</reference>
<dbReference type="GO" id="GO:0003959">
    <property type="term" value="F:NADPH dehydrogenase activity"/>
    <property type="evidence" value="ECO:0007669"/>
    <property type="project" value="InterPro"/>
</dbReference>
<dbReference type="InterPro" id="IPR044152">
    <property type="entry name" value="YqjM-like"/>
</dbReference>
<name>A0A5C2H589_9BACT</name>
<keyword evidence="4" id="KW-0521">NADP</keyword>
<dbReference type="PANTHER" id="PTHR43303:SF4">
    <property type="entry name" value="NADPH DEHYDROGENASE C23G7.10C-RELATED"/>
    <property type="match status" value="1"/>
</dbReference>
<gene>
    <name evidence="6" type="ORF">APAC_1064</name>
</gene>
<keyword evidence="3" id="KW-0288">FMN</keyword>
<organism evidence="6 7">
    <name type="scientific">Malaciobacter pacificus</name>
    <dbReference type="NCBI Taxonomy" id="1080223"/>
    <lineage>
        <taxon>Bacteria</taxon>
        <taxon>Pseudomonadati</taxon>
        <taxon>Campylobacterota</taxon>
        <taxon>Epsilonproteobacteria</taxon>
        <taxon>Campylobacterales</taxon>
        <taxon>Arcobacteraceae</taxon>
        <taxon>Malaciobacter</taxon>
    </lineage>
</organism>
<dbReference type="RefSeq" id="WP_130233144.1">
    <property type="nucleotide sequence ID" value="NZ_BMEF01000011.1"/>
</dbReference>
<evidence type="ECO:0000313" key="7">
    <source>
        <dbReference type="Proteomes" id="UP000322726"/>
    </source>
</evidence>
<dbReference type="InterPro" id="IPR001155">
    <property type="entry name" value="OxRdtase_FMN_N"/>
</dbReference>
<reference evidence="6" key="1">
    <citation type="submission" date="2019-09" db="EMBL/GenBank/DDBJ databases">
        <title>Complete genome sequencing of four Arcobacter species reveals a diverse suite of mobile elements.</title>
        <authorList>
            <person name="Miller W.G."/>
            <person name="Yee E."/>
            <person name="Bono J.L."/>
        </authorList>
    </citation>
    <scope>NUCLEOTIDE SEQUENCE [LARGE SCALE GENOMIC DNA]</scope>
    <source>
        <strain evidence="6">LMG 26638</strain>
    </source>
</reference>
<dbReference type="Proteomes" id="UP000322726">
    <property type="component" value="Chromosome"/>
</dbReference>
<evidence type="ECO:0000256" key="1">
    <source>
        <dbReference type="ARBA" id="ARBA00001917"/>
    </source>
</evidence>
<evidence type="ECO:0000256" key="2">
    <source>
        <dbReference type="ARBA" id="ARBA00022630"/>
    </source>
</evidence>
<evidence type="ECO:0000256" key="4">
    <source>
        <dbReference type="ARBA" id="ARBA00022857"/>
    </source>
</evidence>
<evidence type="ECO:0000313" key="6">
    <source>
        <dbReference type="EMBL" id="QEP34190.1"/>
    </source>
</evidence>
<protein>
    <submittedName>
        <fullName evidence="6">Old yellow enzyme (OYE)-related FMN binding domain-containing protein</fullName>
    </submittedName>
</protein>
<dbReference type="AlphaFoldDB" id="A0A5C2H589"/>
<dbReference type="GO" id="GO:0050661">
    <property type="term" value="F:NADP binding"/>
    <property type="evidence" value="ECO:0007669"/>
    <property type="project" value="InterPro"/>
</dbReference>
<sequence>MDILFNQKKINNIKIKNAIVMPPMCMYKSDEDSHLKDFHFTHYNARAIGGVGLIIVEATAVEKRGRISNNDLGLYDDSQIEGHKILNNQIHKYGTKTAIQLAHAGRKSVCTNSTPIAPSTIKFSDDEGYKTPKEMTSEDIKEVKNLFVNAAIRAKNAGYDMIELHAAHGYLLCEFLSPITNQRLDEYGGTLQKRCKLVLEIASEIIEATNLPLIVRISADEWEENGWEIKQSIHLCKELEKIGVSAIHVSAGGNIHKPSLTPNIEPLYQVNYAKQIKESIKIPVIAVGLITTAQEAEMLLNNDYCDFVAFGRELLRNPNLPSHIAHEFNIDGVIDKSYLRAFL</sequence>
<dbReference type="PANTHER" id="PTHR43303">
    <property type="entry name" value="NADPH DEHYDROGENASE C23G7.10C-RELATED"/>
    <property type="match status" value="1"/>
</dbReference>
<comment type="cofactor">
    <cofactor evidence="1">
        <name>FMN</name>
        <dbReference type="ChEBI" id="CHEBI:58210"/>
    </cofactor>
</comment>
<dbReference type="Gene3D" id="3.20.20.70">
    <property type="entry name" value="Aldolase class I"/>
    <property type="match status" value="1"/>
</dbReference>
<dbReference type="CDD" id="cd02932">
    <property type="entry name" value="OYE_YqiM_FMN"/>
    <property type="match status" value="1"/>
</dbReference>
<dbReference type="SUPFAM" id="SSF51395">
    <property type="entry name" value="FMN-linked oxidoreductases"/>
    <property type="match status" value="1"/>
</dbReference>
<proteinExistence type="predicted"/>
<evidence type="ECO:0000256" key="3">
    <source>
        <dbReference type="ARBA" id="ARBA00022643"/>
    </source>
</evidence>
<keyword evidence="2" id="KW-0285">Flavoprotein</keyword>
<keyword evidence="7" id="KW-1185">Reference proteome</keyword>
<dbReference type="InterPro" id="IPR013785">
    <property type="entry name" value="Aldolase_TIM"/>
</dbReference>
<accession>A0A5C2H589</accession>
<dbReference type="EMBL" id="CP035928">
    <property type="protein sequence ID" value="QEP34190.1"/>
    <property type="molecule type" value="Genomic_DNA"/>
</dbReference>
<evidence type="ECO:0000256" key="5">
    <source>
        <dbReference type="ARBA" id="ARBA00023002"/>
    </source>
</evidence>
<dbReference type="OrthoDB" id="9784632at2"/>
<dbReference type="Pfam" id="PF00724">
    <property type="entry name" value="Oxidored_FMN"/>
    <property type="match status" value="1"/>
</dbReference>
<dbReference type="GO" id="GO:0010181">
    <property type="term" value="F:FMN binding"/>
    <property type="evidence" value="ECO:0007669"/>
    <property type="project" value="InterPro"/>
</dbReference>
<dbReference type="KEGG" id="apai:APAC_1064"/>
<keyword evidence="5" id="KW-0560">Oxidoreductase</keyword>